<proteinExistence type="predicted"/>
<evidence type="ECO:0000313" key="2">
    <source>
        <dbReference type="Proteomes" id="UP000017836"/>
    </source>
</evidence>
<keyword evidence="2" id="KW-1185">Reference proteome</keyword>
<dbReference type="EMBL" id="KI392415">
    <property type="protein sequence ID" value="ERN16733.1"/>
    <property type="molecule type" value="Genomic_DNA"/>
</dbReference>
<sequence>MVVGIVRIVMGVGRIVVGIVGIVVGKEGKGEALLGFLTGKMAKEESSSVFGICGIAGIIRTVGIVGGNGDNVGSGREGMVGRAGGGGVCNRRRAARQALSPSNDRTTSIAKRELLLEAMLEEMREKG</sequence>
<dbReference type="Proteomes" id="UP000017836">
    <property type="component" value="Unassembled WGS sequence"/>
</dbReference>
<dbReference type="HOGENOM" id="CLU_1973521_0_0_1"/>
<organism evidence="1 2">
    <name type="scientific">Amborella trichopoda</name>
    <dbReference type="NCBI Taxonomy" id="13333"/>
    <lineage>
        <taxon>Eukaryota</taxon>
        <taxon>Viridiplantae</taxon>
        <taxon>Streptophyta</taxon>
        <taxon>Embryophyta</taxon>
        <taxon>Tracheophyta</taxon>
        <taxon>Spermatophyta</taxon>
        <taxon>Magnoliopsida</taxon>
        <taxon>Amborellales</taxon>
        <taxon>Amborellaceae</taxon>
        <taxon>Amborella</taxon>
    </lineage>
</organism>
<dbReference type="Gramene" id="ERN16733">
    <property type="protein sequence ID" value="ERN16733"/>
    <property type="gene ID" value="AMTR_s00183p00054850"/>
</dbReference>
<evidence type="ECO:0000313" key="1">
    <source>
        <dbReference type="EMBL" id="ERN16733.1"/>
    </source>
</evidence>
<protein>
    <submittedName>
        <fullName evidence="1">Uncharacterized protein</fullName>
    </submittedName>
</protein>
<name>U5D8L9_AMBTC</name>
<gene>
    <name evidence="1" type="ORF">AMTR_s00183p00054850</name>
</gene>
<accession>U5D8L9</accession>
<dbReference type="AlphaFoldDB" id="U5D8L9"/>
<reference evidence="2" key="1">
    <citation type="journal article" date="2013" name="Science">
        <title>The Amborella genome and the evolution of flowering plants.</title>
        <authorList>
            <consortium name="Amborella Genome Project"/>
        </authorList>
    </citation>
    <scope>NUCLEOTIDE SEQUENCE [LARGE SCALE GENOMIC DNA]</scope>
</reference>